<dbReference type="InterPro" id="IPR018691">
    <property type="entry name" value="DUF2188"/>
</dbReference>
<dbReference type="AlphaFoldDB" id="A0AAW6PRU0"/>
<feature type="region of interest" description="Disordered" evidence="1">
    <location>
        <begin position="1"/>
        <end position="32"/>
    </location>
</feature>
<organism evidence="2 3">
    <name type="scientific">Pseudomonas putida</name>
    <name type="common">Arthrobacter siderocapsulatus</name>
    <dbReference type="NCBI Taxonomy" id="303"/>
    <lineage>
        <taxon>Bacteria</taxon>
        <taxon>Pseudomonadati</taxon>
        <taxon>Pseudomonadota</taxon>
        <taxon>Gammaproteobacteria</taxon>
        <taxon>Pseudomonadales</taxon>
        <taxon>Pseudomonadaceae</taxon>
        <taxon>Pseudomonas</taxon>
    </lineage>
</organism>
<evidence type="ECO:0000256" key="1">
    <source>
        <dbReference type="SAM" id="MobiDB-lite"/>
    </source>
</evidence>
<protein>
    <submittedName>
        <fullName evidence="2">DUF2188 domain-containing protein</fullName>
    </submittedName>
</protein>
<feature type="region of interest" description="Disordered" evidence="1">
    <location>
        <begin position="56"/>
        <end position="77"/>
    </location>
</feature>
<comment type="caution">
    <text evidence="2">The sequence shown here is derived from an EMBL/GenBank/DDBJ whole genome shotgun (WGS) entry which is preliminary data.</text>
</comment>
<dbReference type="EMBL" id="JARJLO010000198">
    <property type="protein sequence ID" value="MDF3871405.1"/>
    <property type="molecule type" value="Genomic_DNA"/>
</dbReference>
<proteinExistence type="predicted"/>
<reference evidence="2" key="1">
    <citation type="submission" date="2023-03" db="EMBL/GenBank/DDBJ databases">
        <title>Draft assemblies of triclosan tolerant bacteria isolated from returned activated sludge.</title>
        <authorList>
            <person name="Van Hamelsveld S."/>
        </authorList>
    </citation>
    <scope>NUCLEOTIDE SEQUENCE</scope>
    <source>
        <strain evidence="2">GW210012_S60</strain>
    </source>
</reference>
<name>A0AAW6PRU0_PSEPU</name>
<evidence type="ECO:0000313" key="2">
    <source>
        <dbReference type="EMBL" id="MDF3871405.1"/>
    </source>
</evidence>
<sequence>MWADKGKNQHVVKRDDGWAVRGEGNSKDTSHHRILGEAADAAWVIAQNQRSKVLIHGRNNKIRERDLYGNDPYPPKG</sequence>
<dbReference type="RefSeq" id="WP_236197617.1">
    <property type="nucleotide sequence ID" value="NZ_BQII01000002.1"/>
</dbReference>
<dbReference type="Proteomes" id="UP001217741">
    <property type="component" value="Unassembled WGS sequence"/>
</dbReference>
<evidence type="ECO:0000313" key="3">
    <source>
        <dbReference type="Proteomes" id="UP001217741"/>
    </source>
</evidence>
<dbReference type="Pfam" id="PF09954">
    <property type="entry name" value="DUF2188"/>
    <property type="match status" value="1"/>
</dbReference>
<gene>
    <name evidence="2" type="ORF">P3W50_13105</name>
</gene>
<accession>A0AAW6PRU0</accession>